<organism evidence="1 2">
    <name type="scientific">Trametes pubescens</name>
    <name type="common">White-rot fungus</name>
    <dbReference type="NCBI Taxonomy" id="154538"/>
    <lineage>
        <taxon>Eukaryota</taxon>
        <taxon>Fungi</taxon>
        <taxon>Dikarya</taxon>
        <taxon>Basidiomycota</taxon>
        <taxon>Agaricomycotina</taxon>
        <taxon>Agaricomycetes</taxon>
        <taxon>Polyporales</taxon>
        <taxon>Polyporaceae</taxon>
        <taxon>Trametes</taxon>
    </lineage>
</organism>
<name>A0A1M2V783_TRAPU</name>
<reference evidence="1 2" key="1">
    <citation type="submission" date="2016-10" db="EMBL/GenBank/DDBJ databases">
        <title>Genome sequence of the basidiomycete white-rot fungus Trametes pubescens.</title>
        <authorList>
            <person name="Makela M.R."/>
            <person name="Granchi Z."/>
            <person name="Peng M."/>
            <person name="De Vries R.P."/>
            <person name="Grigoriev I."/>
            <person name="Riley R."/>
            <person name="Hilden K."/>
        </authorList>
    </citation>
    <scope>NUCLEOTIDE SEQUENCE [LARGE SCALE GENOMIC DNA]</scope>
    <source>
        <strain evidence="1 2">FBCC735</strain>
    </source>
</reference>
<gene>
    <name evidence="1" type="ORF">TRAPUB_5888</name>
</gene>
<sequence>MASTCPGYMQYAVIRIDPVAMVKHFNDPCAEADAAKLLTKKYLVYLDSAYDLPVPGSEWFFFAVNPISTTLPPNDPARGINPD</sequence>
<comment type="caution">
    <text evidence="1">The sequence shown here is derived from an EMBL/GenBank/DDBJ whole genome shotgun (WGS) entry which is preliminary data.</text>
</comment>
<dbReference type="EMBL" id="MNAD01001612">
    <property type="protein sequence ID" value="OJT03469.1"/>
    <property type="molecule type" value="Genomic_DNA"/>
</dbReference>
<accession>A0A1M2V783</accession>
<dbReference type="Proteomes" id="UP000184267">
    <property type="component" value="Unassembled WGS sequence"/>
</dbReference>
<dbReference type="OrthoDB" id="2753716at2759"/>
<evidence type="ECO:0000313" key="1">
    <source>
        <dbReference type="EMBL" id="OJT03469.1"/>
    </source>
</evidence>
<proteinExistence type="predicted"/>
<protein>
    <submittedName>
        <fullName evidence="1">Uncharacterized protein</fullName>
    </submittedName>
</protein>
<dbReference type="AlphaFoldDB" id="A0A1M2V783"/>
<dbReference type="OMA" id="YWVESHT"/>
<evidence type="ECO:0000313" key="2">
    <source>
        <dbReference type="Proteomes" id="UP000184267"/>
    </source>
</evidence>
<keyword evidence="2" id="KW-1185">Reference proteome</keyword>